<evidence type="ECO:0000313" key="1">
    <source>
        <dbReference type="EMBL" id="CAG7905566.1"/>
    </source>
</evidence>
<dbReference type="EMBL" id="LS974620">
    <property type="protein sequence ID" value="CAG7905566.1"/>
    <property type="molecule type" value="Genomic_DNA"/>
</dbReference>
<evidence type="ECO:0000313" key="2">
    <source>
        <dbReference type="Proteomes" id="UP000694005"/>
    </source>
</evidence>
<name>A0A8D9HTJ4_BRACM</name>
<dbReference type="Proteomes" id="UP000694005">
    <property type="component" value="Chromosome A04"/>
</dbReference>
<sequence length="80" mass="9348">MPEFCVKASDVRSSKRISGVVRHGISFRLATQNKSFFLHQNLCLQTLKTLRPWLDESNEYANDPSLFCHFEKKAEYYTAF</sequence>
<reference evidence="1 2" key="1">
    <citation type="submission" date="2021-07" db="EMBL/GenBank/DDBJ databases">
        <authorList>
            <consortium name="Genoscope - CEA"/>
            <person name="William W."/>
        </authorList>
    </citation>
    <scope>NUCLEOTIDE SEQUENCE [LARGE SCALE GENOMIC DNA]</scope>
</reference>
<proteinExistence type="predicted"/>
<accession>A0A8D9HTJ4</accession>
<protein>
    <submittedName>
        <fullName evidence="1">Uncharacterized protein</fullName>
    </submittedName>
</protein>
<dbReference type="Gramene" id="A04p04670.2_BraZ1">
    <property type="protein sequence ID" value="A04p04670.2_BraZ1.CDS"/>
    <property type="gene ID" value="A04g04670.2_BraZ1"/>
</dbReference>
<dbReference type="AlphaFoldDB" id="A0A8D9HTJ4"/>
<organism evidence="1 2">
    <name type="scientific">Brassica campestris</name>
    <name type="common">Field mustard</name>
    <dbReference type="NCBI Taxonomy" id="3711"/>
    <lineage>
        <taxon>Eukaryota</taxon>
        <taxon>Viridiplantae</taxon>
        <taxon>Streptophyta</taxon>
        <taxon>Embryophyta</taxon>
        <taxon>Tracheophyta</taxon>
        <taxon>Spermatophyta</taxon>
        <taxon>Magnoliopsida</taxon>
        <taxon>eudicotyledons</taxon>
        <taxon>Gunneridae</taxon>
        <taxon>Pentapetalae</taxon>
        <taxon>rosids</taxon>
        <taxon>malvids</taxon>
        <taxon>Brassicales</taxon>
        <taxon>Brassicaceae</taxon>
        <taxon>Brassiceae</taxon>
        <taxon>Brassica</taxon>
    </lineage>
</organism>
<gene>
    <name evidence="1" type="ORF">BRAPAZ1V2_A04P04670.2</name>
</gene>